<feature type="transmembrane region" description="Helical" evidence="1">
    <location>
        <begin position="205"/>
        <end position="226"/>
    </location>
</feature>
<reference evidence="4" key="1">
    <citation type="journal article" date="2019" name="ISME J.">
        <title>Evolution in action: habitat transition from sediment to the pelagial leads to genome streamlining in Methylophilaceae.</title>
        <authorList>
            <person name="Salcher M."/>
            <person name="Schaefle D."/>
            <person name="Kaspar M."/>
            <person name="Neuenschwander S.M."/>
            <person name="Ghai R."/>
        </authorList>
    </citation>
    <scope>NUCLEOTIDE SEQUENCE [LARGE SCALE GENOMIC DNA]</scope>
    <source>
        <strain evidence="4">MMS-M-51</strain>
    </source>
</reference>
<feature type="transmembrane region" description="Helical" evidence="1">
    <location>
        <begin position="180"/>
        <end position="199"/>
    </location>
</feature>
<dbReference type="KEGG" id="mmec:FIU01_11630"/>
<accession>A0A5B8CVZ1</accession>
<dbReference type="InterPro" id="IPR036938">
    <property type="entry name" value="PAP2/HPO_sf"/>
</dbReference>
<dbReference type="OrthoDB" id="7348799at2"/>
<gene>
    <name evidence="3" type="ORF">FIU01_11630</name>
</gene>
<sequence length="232" mass="26147">MQPHWIPTPTIRILWLLWILAAGGIVWLANATHIDLWLADQQFDFSQHRFPLKHAFFYETVMHTYAKHLLTIVWLGLVWLAWLPAGAWGDRLSKATRYKLRWIVILALFNAVVISCLKHQMPHACPWDIARYGGDASWVATFSAHPAMQAGHCFPAGHTTSGVWLAALSLLFLPHAPRKALLVGIAGLAVGFILGWAQQIRGAHFLSHTLTSLWLMCGWLLMVVTFSKSRIS</sequence>
<dbReference type="InterPro" id="IPR000326">
    <property type="entry name" value="PAP2/HPO"/>
</dbReference>
<keyword evidence="4" id="KW-1185">Reference proteome</keyword>
<dbReference type="SUPFAM" id="SSF48317">
    <property type="entry name" value="Acid phosphatase/Vanadium-dependent haloperoxidase"/>
    <property type="match status" value="1"/>
</dbReference>
<keyword evidence="1" id="KW-1133">Transmembrane helix</keyword>
<feature type="transmembrane region" description="Helical" evidence="1">
    <location>
        <begin position="68"/>
        <end position="88"/>
    </location>
</feature>
<dbReference type="Pfam" id="PF01569">
    <property type="entry name" value="PAP2"/>
    <property type="match status" value="1"/>
</dbReference>
<keyword evidence="1" id="KW-0472">Membrane</keyword>
<protein>
    <submittedName>
        <fullName evidence="3">Phosphatase PAP2 family protein</fullName>
    </submittedName>
</protein>
<feature type="transmembrane region" description="Helical" evidence="1">
    <location>
        <begin position="100"/>
        <end position="121"/>
    </location>
</feature>
<evidence type="ECO:0000259" key="2">
    <source>
        <dbReference type="Pfam" id="PF01569"/>
    </source>
</evidence>
<evidence type="ECO:0000256" key="1">
    <source>
        <dbReference type="SAM" id="Phobius"/>
    </source>
</evidence>
<dbReference type="Proteomes" id="UP000311008">
    <property type="component" value="Chromosome"/>
</dbReference>
<evidence type="ECO:0000313" key="3">
    <source>
        <dbReference type="EMBL" id="QDC45451.1"/>
    </source>
</evidence>
<evidence type="ECO:0000313" key="4">
    <source>
        <dbReference type="Proteomes" id="UP000311008"/>
    </source>
</evidence>
<feature type="domain" description="Phosphatidic acid phosphatase type 2/haloperoxidase" evidence="2">
    <location>
        <begin position="102"/>
        <end position="228"/>
    </location>
</feature>
<name>A0A5B8CVZ1_9PROT</name>
<organism evidence="3 4">
    <name type="scientific">Methylophilus medardicus</name>
    <dbReference type="NCBI Taxonomy" id="2588534"/>
    <lineage>
        <taxon>Bacteria</taxon>
        <taxon>Pseudomonadati</taxon>
        <taxon>Pseudomonadota</taxon>
        <taxon>Betaproteobacteria</taxon>
        <taxon>Nitrosomonadales</taxon>
        <taxon>Methylophilaceae</taxon>
        <taxon>Methylophilus</taxon>
    </lineage>
</organism>
<feature type="transmembrane region" description="Helical" evidence="1">
    <location>
        <begin position="12"/>
        <end position="29"/>
    </location>
</feature>
<dbReference type="EMBL" id="CP040946">
    <property type="protein sequence ID" value="QDC45451.1"/>
    <property type="molecule type" value="Genomic_DNA"/>
</dbReference>
<dbReference type="AlphaFoldDB" id="A0A5B8CVZ1"/>
<keyword evidence="1" id="KW-0812">Transmembrane</keyword>
<feature type="transmembrane region" description="Helical" evidence="1">
    <location>
        <begin position="156"/>
        <end position="173"/>
    </location>
</feature>
<dbReference type="CDD" id="cd03396">
    <property type="entry name" value="PAP2_like_6"/>
    <property type="match status" value="1"/>
</dbReference>
<proteinExistence type="predicted"/>